<dbReference type="EMBL" id="SPUK01000018">
    <property type="protein sequence ID" value="TQV91675.1"/>
    <property type="molecule type" value="Genomic_DNA"/>
</dbReference>
<evidence type="ECO:0000256" key="3">
    <source>
        <dbReference type="PROSITE-ProRule" id="PRU00023"/>
    </source>
</evidence>
<dbReference type="Pfam" id="PF12796">
    <property type="entry name" value="Ank_2"/>
    <property type="match status" value="1"/>
</dbReference>
<dbReference type="PROSITE" id="PS50297">
    <property type="entry name" value="ANK_REP_REGION"/>
    <property type="match status" value="1"/>
</dbReference>
<dbReference type="OrthoDB" id="194358at2759"/>
<dbReference type="PROSITE" id="PS50088">
    <property type="entry name" value="ANK_REPEAT"/>
    <property type="match status" value="2"/>
</dbReference>
<evidence type="ECO:0000256" key="4">
    <source>
        <dbReference type="SAM" id="MobiDB-lite"/>
    </source>
</evidence>
<dbReference type="SUPFAM" id="SSF48403">
    <property type="entry name" value="Ankyrin repeat"/>
    <property type="match status" value="1"/>
</dbReference>
<dbReference type="Proteomes" id="UP000315783">
    <property type="component" value="Unassembled WGS sequence"/>
</dbReference>
<feature type="repeat" description="ANK" evidence="3">
    <location>
        <begin position="655"/>
        <end position="687"/>
    </location>
</feature>
<dbReference type="STRING" id="43265.A0A545VP94"/>
<gene>
    <name evidence="5" type="ORF">IF1G_09741</name>
</gene>
<dbReference type="InterPro" id="IPR002110">
    <property type="entry name" value="Ankyrin_rpt"/>
</dbReference>
<protein>
    <submittedName>
        <fullName evidence="5">Ankyrin repeat-containing domain</fullName>
    </submittedName>
</protein>
<evidence type="ECO:0000256" key="1">
    <source>
        <dbReference type="ARBA" id="ARBA00022737"/>
    </source>
</evidence>
<accession>A0A545VP94</accession>
<dbReference type="PANTHER" id="PTHR24198">
    <property type="entry name" value="ANKYRIN REPEAT AND PROTEIN KINASE DOMAIN-CONTAINING PROTEIN"/>
    <property type="match status" value="1"/>
</dbReference>
<feature type="region of interest" description="Disordered" evidence="4">
    <location>
        <begin position="1"/>
        <end position="31"/>
    </location>
</feature>
<comment type="caution">
    <text evidence="5">The sequence shown here is derived from an EMBL/GenBank/DDBJ whole genome shotgun (WGS) entry which is preliminary data.</text>
</comment>
<evidence type="ECO:0000256" key="2">
    <source>
        <dbReference type="ARBA" id="ARBA00023043"/>
    </source>
</evidence>
<dbReference type="Gene3D" id="1.25.40.20">
    <property type="entry name" value="Ankyrin repeat-containing domain"/>
    <property type="match status" value="2"/>
</dbReference>
<dbReference type="InterPro" id="IPR036770">
    <property type="entry name" value="Ankyrin_rpt-contain_sf"/>
</dbReference>
<evidence type="ECO:0000313" key="5">
    <source>
        <dbReference type="EMBL" id="TQV91675.1"/>
    </source>
</evidence>
<keyword evidence="1" id="KW-0677">Repeat</keyword>
<reference evidence="5 6" key="1">
    <citation type="journal article" date="2019" name="Appl. Microbiol. Biotechnol.">
        <title>Genome sequence of Isaria javanica and comparative genome analysis insights into family S53 peptidase evolution in fungal entomopathogens.</title>
        <authorList>
            <person name="Lin R."/>
            <person name="Zhang X."/>
            <person name="Xin B."/>
            <person name="Zou M."/>
            <person name="Gao Y."/>
            <person name="Qin F."/>
            <person name="Hu Q."/>
            <person name="Xie B."/>
            <person name="Cheng X."/>
        </authorList>
    </citation>
    <scope>NUCLEOTIDE SEQUENCE [LARGE SCALE GENOMIC DNA]</scope>
    <source>
        <strain evidence="5 6">IJ1G</strain>
    </source>
</reference>
<sequence length="743" mass="81008">MTPPSLPSLTIPPDITTPPDLSRSSSIHGLNASTGRPTKWSRFHQCGMALLYLYTTLPVQQIISVVYRKSPLSAPPPGTDSANKNLSNLLDKQPRWLRPKSSEDMGCRLEQLALSSSRVSSRSSESSYARASSAPLEPSLLATPFKSESSVSPTLLDVPHHLFNSWSAPTSPIACDHAWAEFSPPYTGQTPQVALPVPQEEQESLLFEPFLRRAAFTSSSTATSASSLKNVLVGYSSPYRRVVKELLRRLPSFSSRSRPTSPFSEANSAVLHWLSDDVAPSPYIGAPFPLPGDFLSFDTYMRRPQTLNDYSRSYLHSAAEELQQDPTAPLPWVTPAGLTENGLRILSHHVHETDFDDVDAFGNTLLHFVAARGPINTLISILEHPKARDILPEVNTAGQSFLHVMNQDTMNNATFVTELVRFLKHVYVIDIYAQDHYGRNFFHMLRANGVSQATVDILLDNHDIMQRNPRDAFGEALNLSATPMVWNPPTDYIAPADGALDPVQDSVLAQLNLVTFINKAIENPSMEYSQGRNGFHCLAAANLSMDSGAAGLGMAQSILSPATSSGVTTPNGRRRTSGGNRRETDSSDRPMMMRLDSLTELLNSGVRPDAYDANGNTPLMAFVALLPEDGNHKLGPDILRALIKGGADVNARNRAGETALHIAARCGRKLAARTLVTEGANVYARDAAGRSVLEVVDAKINTITGDCVHEFVRLEACRAWLSGQSGRAVQNPTVLDEWGMPAK</sequence>
<feature type="region of interest" description="Disordered" evidence="4">
    <location>
        <begin position="561"/>
        <end position="592"/>
    </location>
</feature>
<feature type="repeat" description="ANK" evidence="3">
    <location>
        <begin position="614"/>
        <end position="654"/>
    </location>
</feature>
<dbReference type="AlphaFoldDB" id="A0A545VP94"/>
<keyword evidence="2 3" id="KW-0040">ANK repeat</keyword>
<evidence type="ECO:0000313" key="6">
    <source>
        <dbReference type="Proteomes" id="UP000315783"/>
    </source>
</evidence>
<organism evidence="5 6">
    <name type="scientific">Cordyceps javanica</name>
    <dbReference type="NCBI Taxonomy" id="43265"/>
    <lineage>
        <taxon>Eukaryota</taxon>
        <taxon>Fungi</taxon>
        <taxon>Dikarya</taxon>
        <taxon>Ascomycota</taxon>
        <taxon>Pezizomycotina</taxon>
        <taxon>Sordariomycetes</taxon>
        <taxon>Hypocreomycetidae</taxon>
        <taxon>Hypocreales</taxon>
        <taxon>Cordycipitaceae</taxon>
        <taxon>Cordyceps</taxon>
    </lineage>
</organism>
<name>A0A545VP94_9HYPO</name>
<keyword evidence="6" id="KW-1185">Reference proteome</keyword>
<feature type="compositionally biased region" description="Low complexity" evidence="4">
    <location>
        <begin position="7"/>
        <end position="22"/>
    </location>
</feature>
<dbReference type="SMART" id="SM00248">
    <property type="entry name" value="ANK"/>
    <property type="match status" value="3"/>
</dbReference>
<proteinExistence type="predicted"/>
<dbReference type="PANTHER" id="PTHR24198:SF165">
    <property type="entry name" value="ANKYRIN REPEAT-CONTAINING PROTEIN-RELATED"/>
    <property type="match status" value="1"/>
</dbReference>